<dbReference type="InterPro" id="IPR007612">
    <property type="entry name" value="LOR"/>
</dbReference>
<accession>A0A9W9LRN6</accession>
<dbReference type="OrthoDB" id="4241662at2759"/>
<evidence type="ECO:0008006" key="5">
    <source>
        <dbReference type="Google" id="ProtNLM"/>
    </source>
</evidence>
<reference evidence="3" key="1">
    <citation type="submission" date="2022-11" db="EMBL/GenBank/DDBJ databases">
        <authorList>
            <person name="Petersen C."/>
        </authorList>
    </citation>
    <scope>NUCLEOTIDE SEQUENCE</scope>
    <source>
        <strain evidence="3">IBT 21917</strain>
    </source>
</reference>
<dbReference type="InterPro" id="IPR038595">
    <property type="entry name" value="LOR_sf"/>
</dbReference>
<evidence type="ECO:0000256" key="2">
    <source>
        <dbReference type="SAM" id="MobiDB-lite"/>
    </source>
</evidence>
<sequence length="344" mass="37792">MPSQPLLSPPHQPVAIHRSHLLAPAPDRLTNTPTILSITRENTLSGRDFTVHHFRSHEPASSPRHSSLLYTVAGRYWSNSQHREIRNAAGHPLLELKRNWWRKSWTVKRAGSSGDGAELLTATFKWGMFARITVRFENALVGGAWDEFRRRASGSVAVPLDLDEPPPYSAVVAEHNRVTQAQAQALEGAGVGTGTGTGTGASQMSLDQSDCASVAGTECTLPPTYESVRRNSHHSLRDLLDAIEPPREPAPAAVQSQRPRSEGSGPAKVELKVEEQGGLITHVMMGTRKIIHIKRQNFMLYSVSGGPLPKWEVKVAEGVDLLLATSIVLMLAEFTRHEYRFKSS</sequence>
<gene>
    <name evidence="3" type="ORF">N7492_004951</name>
</gene>
<evidence type="ECO:0000313" key="3">
    <source>
        <dbReference type="EMBL" id="KAJ5172358.1"/>
    </source>
</evidence>
<evidence type="ECO:0000313" key="4">
    <source>
        <dbReference type="Proteomes" id="UP001146351"/>
    </source>
</evidence>
<evidence type="ECO:0000256" key="1">
    <source>
        <dbReference type="ARBA" id="ARBA00005437"/>
    </source>
</evidence>
<dbReference type="EMBL" id="JAPQKO010000003">
    <property type="protein sequence ID" value="KAJ5172358.1"/>
    <property type="molecule type" value="Genomic_DNA"/>
</dbReference>
<dbReference type="InterPro" id="IPR025659">
    <property type="entry name" value="Tubby-like_C"/>
</dbReference>
<feature type="region of interest" description="Disordered" evidence="2">
    <location>
        <begin position="242"/>
        <end position="268"/>
    </location>
</feature>
<reference evidence="3" key="2">
    <citation type="journal article" date="2023" name="IMA Fungus">
        <title>Comparative genomic study of the Penicillium genus elucidates a diverse pangenome and 15 lateral gene transfer events.</title>
        <authorList>
            <person name="Petersen C."/>
            <person name="Sorensen T."/>
            <person name="Nielsen M.R."/>
            <person name="Sondergaard T.E."/>
            <person name="Sorensen J.L."/>
            <person name="Fitzpatrick D.A."/>
            <person name="Frisvad J.C."/>
            <person name="Nielsen K.L."/>
        </authorList>
    </citation>
    <scope>NUCLEOTIDE SEQUENCE</scope>
    <source>
        <strain evidence="3">IBT 21917</strain>
    </source>
</reference>
<organism evidence="3 4">
    <name type="scientific">Penicillium capsulatum</name>
    <dbReference type="NCBI Taxonomy" id="69766"/>
    <lineage>
        <taxon>Eukaryota</taxon>
        <taxon>Fungi</taxon>
        <taxon>Dikarya</taxon>
        <taxon>Ascomycota</taxon>
        <taxon>Pezizomycotina</taxon>
        <taxon>Eurotiomycetes</taxon>
        <taxon>Eurotiomycetidae</taxon>
        <taxon>Eurotiales</taxon>
        <taxon>Aspergillaceae</taxon>
        <taxon>Penicillium</taxon>
    </lineage>
</organism>
<protein>
    <recommendedName>
        <fullName evidence="5">Tubby C-terminal domain-containing protein</fullName>
    </recommendedName>
</protein>
<keyword evidence="4" id="KW-1185">Reference proteome</keyword>
<dbReference type="AlphaFoldDB" id="A0A9W9LRN6"/>
<dbReference type="Pfam" id="PF04525">
    <property type="entry name" value="LOR"/>
    <property type="match status" value="1"/>
</dbReference>
<name>A0A9W9LRN6_9EURO</name>
<proteinExistence type="inferred from homology"/>
<dbReference type="Proteomes" id="UP001146351">
    <property type="component" value="Unassembled WGS sequence"/>
</dbReference>
<comment type="caution">
    <text evidence="3">The sequence shown here is derived from an EMBL/GenBank/DDBJ whole genome shotgun (WGS) entry which is preliminary data.</text>
</comment>
<comment type="similarity">
    <text evidence="1">Belongs to the LOR family.</text>
</comment>
<dbReference type="SUPFAM" id="SSF54518">
    <property type="entry name" value="Tubby C-terminal domain-like"/>
    <property type="match status" value="1"/>
</dbReference>
<dbReference type="Gene3D" id="2.40.160.200">
    <property type="entry name" value="LURP1-related"/>
    <property type="match status" value="1"/>
</dbReference>